<dbReference type="Gene3D" id="1.25.40.10">
    <property type="entry name" value="Tetratricopeptide repeat domain"/>
    <property type="match status" value="1"/>
</dbReference>
<name>A0ABR8TMM2_9PSED</name>
<dbReference type="EMBL" id="JACSQG010000002">
    <property type="protein sequence ID" value="MBD7977013.1"/>
    <property type="molecule type" value="Genomic_DNA"/>
</dbReference>
<dbReference type="Proteomes" id="UP000611945">
    <property type="component" value="Unassembled WGS sequence"/>
</dbReference>
<dbReference type="PROSITE" id="PS51257">
    <property type="entry name" value="PROKAR_LIPOPROTEIN"/>
    <property type="match status" value="1"/>
</dbReference>
<keyword evidence="2" id="KW-1185">Reference proteome</keyword>
<dbReference type="InterPro" id="IPR006597">
    <property type="entry name" value="Sel1-like"/>
</dbReference>
<proteinExistence type="predicted"/>
<dbReference type="Pfam" id="PF08238">
    <property type="entry name" value="Sel1"/>
    <property type="match status" value="2"/>
</dbReference>
<organism evidence="1 2">
    <name type="scientific">Serpens gallinarum</name>
    <dbReference type="NCBI Taxonomy" id="2763075"/>
    <lineage>
        <taxon>Bacteria</taxon>
        <taxon>Pseudomonadati</taxon>
        <taxon>Pseudomonadota</taxon>
        <taxon>Gammaproteobacteria</taxon>
        <taxon>Pseudomonadales</taxon>
        <taxon>Pseudomonadaceae</taxon>
        <taxon>Pseudomonas</taxon>
    </lineage>
</organism>
<evidence type="ECO:0000313" key="2">
    <source>
        <dbReference type="Proteomes" id="UP000611945"/>
    </source>
</evidence>
<evidence type="ECO:0000313" key="1">
    <source>
        <dbReference type="EMBL" id="MBD7977013.1"/>
    </source>
</evidence>
<dbReference type="SMART" id="SM00671">
    <property type="entry name" value="SEL1"/>
    <property type="match status" value="2"/>
</dbReference>
<dbReference type="InterPro" id="IPR011990">
    <property type="entry name" value="TPR-like_helical_dom_sf"/>
</dbReference>
<reference evidence="1 2" key="1">
    <citation type="submission" date="2020-08" db="EMBL/GenBank/DDBJ databases">
        <title>A Genomic Blueprint of the Chicken Gut Microbiome.</title>
        <authorList>
            <person name="Gilroy R."/>
            <person name="Ravi A."/>
            <person name="Getino M."/>
            <person name="Pursley I."/>
            <person name="Horton D.L."/>
            <person name="Alikhan N.-F."/>
            <person name="Baker D."/>
            <person name="Gharbi K."/>
            <person name="Hall N."/>
            <person name="Watson M."/>
            <person name="Adriaenssens E.M."/>
            <person name="Foster-Nyarko E."/>
            <person name="Jarju S."/>
            <person name="Secka A."/>
            <person name="Antonio M."/>
            <person name="Oren A."/>
            <person name="Chaudhuri R."/>
            <person name="La Ragione R.M."/>
            <person name="Hildebrand F."/>
            <person name="Pallen M.J."/>
        </authorList>
    </citation>
    <scope>NUCLEOTIDE SEQUENCE [LARGE SCALE GENOMIC DNA]</scope>
    <source>
        <strain evidence="1 2">Sa2CUA2</strain>
    </source>
</reference>
<dbReference type="RefSeq" id="WP_251835776.1">
    <property type="nucleotide sequence ID" value="NZ_JACSQG010000002.1"/>
</dbReference>
<sequence>MRLYLLLLFFVIGGCSSKVLFKSYGSDISPRVKCILSSSKYSDERISLAEHHHLAVTERIEECQISLGRRYENGFGVEADYELARFYYSLSPSGFRYLASMAENGIGQTVDYLEAERLYRESVSAGVPCSPVNLAMFLERRKSSNVSEISSLYLDALYSCRGAWTALWRLYESGVPLSDVQILRYQGFWLEKWQASVGVRLRRSKYIQEEVGKLSDATVLKLGFSFKRGRQVPEISIVQSSGYEYIDNVLLGFFERSTYEGIILKDSDDAFSFTLPLLISSSQR</sequence>
<gene>
    <name evidence="1" type="ORF">H9642_07385</name>
</gene>
<comment type="caution">
    <text evidence="1">The sequence shown here is derived from an EMBL/GenBank/DDBJ whole genome shotgun (WGS) entry which is preliminary data.</text>
</comment>
<dbReference type="SUPFAM" id="SSF81901">
    <property type="entry name" value="HCP-like"/>
    <property type="match status" value="1"/>
</dbReference>
<accession>A0ABR8TMM2</accession>
<protein>
    <submittedName>
        <fullName evidence="1">Sel1 repeat family protein</fullName>
    </submittedName>
</protein>